<dbReference type="Pfam" id="PF08436">
    <property type="entry name" value="DXP_redisom_C"/>
    <property type="match status" value="1"/>
</dbReference>
<keyword evidence="6 9" id="KW-0464">Manganese</keyword>
<accession>A0ABX0JZL2</accession>
<dbReference type="SUPFAM" id="SSF51735">
    <property type="entry name" value="NAD(P)-binding Rossmann-fold domains"/>
    <property type="match status" value="1"/>
</dbReference>
<feature type="binding site" evidence="9">
    <location>
        <position position="121"/>
    </location>
    <ligand>
        <name>NADPH</name>
        <dbReference type="ChEBI" id="CHEBI:57783"/>
    </ligand>
</feature>
<dbReference type="InterPro" id="IPR026877">
    <property type="entry name" value="DXPR_C"/>
</dbReference>
<feature type="binding site" evidence="9">
    <location>
        <position position="202"/>
    </location>
    <ligand>
        <name>NADPH</name>
        <dbReference type="ChEBI" id="CHEBI:57783"/>
    </ligand>
</feature>
<comment type="pathway">
    <text evidence="1 9">Isoprenoid biosynthesis; isopentenyl diphosphate biosynthesis via DXP pathway; isopentenyl diphosphate from 1-deoxy-D-xylulose 5-phosphate: step 1/6.</text>
</comment>
<evidence type="ECO:0000313" key="14">
    <source>
        <dbReference type="Proteomes" id="UP000631653"/>
    </source>
</evidence>
<keyword evidence="4 9" id="KW-0521">NADP</keyword>
<evidence type="ECO:0000256" key="8">
    <source>
        <dbReference type="ARBA" id="ARBA00048543"/>
    </source>
</evidence>
<dbReference type="InterPro" id="IPR003821">
    <property type="entry name" value="DXP_reductoisomerase"/>
</dbReference>
<evidence type="ECO:0000259" key="11">
    <source>
        <dbReference type="Pfam" id="PF08436"/>
    </source>
</evidence>
<dbReference type="NCBIfam" id="TIGR00243">
    <property type="entry name" value="Dxr"/>
    <property type="match status" value="1"/>
</dbReference>
<feature type="binding site" evidence="9">
    <location>
        <position position="196"/>
    </location>
    <ligand>
        <name>1-deoxy-D-xylulose 5-phosphate</name>
        <dbReference type="ChEBI" id="CHEBI:57792"/>
    </ligand>
</feature>
<keyword evidence="5 9" id="KW-0560">Oxidoreductase</keyword>
<evidence type="ECO:0000259" key="12">
    <source>
        <dbReference type="Pfam" id="PF13288"/>
    </source>
</evidence>
<dbReference type="Gene3D" id="1.10.1740.10">
    <property type="match status" value="1"/>
</dbReference>
<evidence type="ECO:0000259" key="10">
    <source>
        <dbReference type="Pfam" id="PF02670"/>
    </source>
</evidence>
<dbReference type="RefSeq" id="WP_173569152.1">
    <property type="nucleotide sequence ID" value="NZ_WOSY01000003.1"/>
</dbReference>
<dbReference type="Pfam" id="PF13288">
    <property type="entry name" value="DXPR_C"/>
    <property type="match status" value="1"/>
</dbReference>
<protein>
    <recommendedName>
        <fullName evidence="9">1-deoxy-D-xylulose 5-phosphate reductoisomerase</fullName>
        <shortName evidence="9">DXP reductoisomerase</shortName>
        <ecNumber evidence="9">1.1.1.267</ecNumber>
    </recommendedName>
    <alternativeName>
        <fullName evidence="9">1-deoxyxylulose-5-phosphate reductoisomerase</fullName>
    </alternativeName>
    <alternativeName>
        <fullName evidence="9">2-C-methyl-D-erythritol 4-phosphate synthase</fullName>
    </alternativeName>
</protein>
<evidence type="ECO:0000256" key="7">
    <source>
        <dbReference type="ARBA" id="ARBA00023229"/>
    </source>
</evidence>
<keyword evidence="14" id="KW-1185">Reference proteome</keyword>
<feature type="binding site" evidence="9">
    <location>
        <position position="209"/>
    </location>
    <ligand>
        <name>1-deoxy-D-xylulose 5-phosphate</name>
        <dbReference type="ChEBI" id="CHEBI:57792"/>
    </ligand>
</feature>
<reference evidence="13 14" key="1">
    <citation type="journal article" date="2020" name="Int. J. Syst. Evol. Microbiol.">
        <title>Novel acetic acid bacteria from cider fermentations: Acetobacter conturbans sp. nov. and Acetobacter fallax sp. nov.</title>
        <authorList>
            <person name="Sombolestani A.S."/>
            <person name="Cleenwerck I."/>
            <person name="Cnockaert M."/>
            <person name="Borremans W."/>
            <person name="Wieme A.D."/>
            <person name="De Vuyst L."/>
            <person name="Vandamme P."/>
        </authorList>
    </citation>
    <scope>NUCLEOTIDE SEQUENCE [LARGE SCALE GENOMIC DNA]</scope>
    <source>
        <strain evidence="13 14">LMG 1627</strain>
    </source>
</reference>
<dbReference type="EMBL" id="WOSY01000003">
    <property type="protein sequence ID" value="NHN87865.1"/>
    <property type="molecule type" value="Genomic_DNA"/>
</dbReference>
<feature type="binding site" evidence="9">
    <location>
        <position position="12"/>
    </location>
    <ligand>
        <name>NADPH</name>
        <dbReference type="ChEBI" id="CHEBI:57783"/>
    </ligand>
</feature>
<feature type="binding site" evidence="9">
    <location>
        <position position="122"/>
    </location>
    <ligand>
        <name>1-deoxy-D-xylulose 5-phosphate</name>
        <dbReference type="ChEBI" id="CHEBI:57792"/>
    </ligand>
</feature>
<feature type="binding site" evidence="9">
    <location>
        <position position="149"/>
    </location>
    <ligand>
        <name>1-deoxy-D-xylulose 5-phosphate</name>
        <dbReference type="ChEBI" id="CHEBI:57792"/>
    </ligand>
</feature>
<dbReference type="InterPro" id="IPR013644">
    <property type="entry name" value="DXP_reductoisomerase_C"/>
</dbReference>
<dbReference type="InterPro" id="IPR036169">
    <property type="entry name" value="DXPR_C_sf"/>
</dbReference>
<feature type="domain" description="1-deoxy-D-xylulose 5-phosphate reductoisomerase N-terminal" evidence="10">
    <location>
        <begin position="4"/>
        <end position="129"/>
    </location>
</feature>
<evidence type="ECO:0000256" key="2">
    <source>
        <dbReference type="ARBA" id="ARBA00006825"/>
    </source>
</evidence>
<name>A0ABX0JZL2_9PROT</name>
<keyword evidence="9" id="KW-0460">Magnesium</keyword>
<dbReference type="InterPro" id="IPR013512">
    <property type="entry name" value="DXP_reductoisomerase_N"/>
</dbReference>
<feature type="binding site" evidence="9">
    <location>
        <position position="218"/>
    </location>
    <ligand>
        <name>1-deoxy-D-xylulose 5-phosphate</name>
        <dbReference type="ChEBI" id="CHEBI:57792"/>
    </ligand>
</feature>
<comment type="catalytic activity">
    <reaction evidence="8">
        <text>2-C-methyl-D-erythritol 4-phosphate + NADP(+) = 1-deoxy-D-xylulose 5-phosphate + NADPH + H(+)</text>
        <dbReference type="Rhea" id="RHEA:13717"/>
        <dbReference type="ChEBI" id="CHEBI:15378"/>
        <dbReference type="ChEBI" id="CHEBI:57783"/>
        <dbReference type="ChEBI" id="CHEBI:57792"/>
        <dbReference type="ChEBI" id="CHEBI:58262"/>
        <dbReference type="ChEBI" id="CHEBI:58349"/>
        <dbReference type="EC" id="1.1.1.267"/>
    </reaction>
    <physiologicalReaction direction="right-to-left" evidence="8">
        <dbReference type="Rhea" id="RHEA:13719"/>
    </physiologicalReaction>
</comment>
<comment type="function">
    <text evidence="9">Catalyzes the NADPH-dependent rearrangement and reduction of 1-deoxy-D-xylulose-5-phosphate (DXP) to 2-C-methyl-D-erythritol 4-phosphate (MEP).</text>
</comment>
<dbReference type="PROSITE" id="PS51257">
    <property type="entry name" value="PROKAR_LIPOPROTEIN"/>
    <property type="match status" value="1"/>
</dbReference>
<feature type="binding site" evidence="9">
    <location>
        <position position="13"/>
    </location>
    <ligand>
        <name>NADPH</name>
        <dbReference type="ChEBI" id="CHEBI:57783"/>
    </ligand>
</feature>
<feature type="binding site" evidence="9">
    <location>
        <position position="148"/>
    </location>
    <ligand>
        <name>1-deoxy-D-xylulose 5-phosphate</name>
        <dbReference type="ChEBI" id="CHEBI:57792"/>
    </ligand>
</feature>
<feature type="binding site" evidence="9">
    <location>
        <position position="10"/>
    </location>
    <ligand>
        <name>NADPH</name>
        <dbReference type="ChEBI" id="CHEBI:57783"/>
    </ligand>
</feature>
<feature type="domain" description="DXP reductoisomerase C-terminal" evidence="12">
    <location>
        <begin position="258"/>
        <end position="374"/>
    </location>
</feature>
<feature type="binding site" evidence="9">
    <location>
        <position position="215"/>
    </location>
    <ligand>
        <name>1-deoxy-D-xylulose 5-phosphate</name>
        <dbReference type="ChEBI" id="CHEBI:57792"/>
    </ligand>
</feature>
<comment type="cofactor">
    <cofactor evidence="9">
        <name>Mg(2+)</name>
        <dbReference type="ChEBI" id="CHEBI:18420"/>
    </cofactor>
    <cofactor evidence="9">
        <name>Mn(2+)</name>
        <dbReference type="ChEBI" id="CHEBI:29035"/>
    </cofactor>
</comment>
<evidence type="ECO:0000256" key="5">
    <source>
        <dbReference type="ARBA" id="ARBA00023002"/>
    </source>
</evidence>
<feature type="binding site" evidence="9">
    <location>
        <position position="149"/>
    </location>
    <ligand>
        <name>Mn(2+)</name>
        <dbReference type="ChEBI" id="CHEBI:29035"/>
    </ligand>
</feature>
<dbReference type="PANTHER" id="PTHR30525:SF0">
    <property type="entry name" value="1-DEOXY-D-XYLULOSE 5-PHOSPHATE REDUCTOISOMERASE, CHLOROPLASTIC"/>
    <property type="match status" value="1"/>
</dbReference>
<feature type="binding site" evidence="9">
    <location>
        <position position="147"/>
    </location>
    <ligand>
        <name>Mn(2+)</name>
        <dbReference type="ChEBI" id="CHEBI:29035"/>
    </ligand>
</feature>
<dbReference type="SUPFAM" id="SSF69055">
    <property type="entry name" value="1-deoxy-D-xylulose-5-phosphate reductoisomerase, C-terminal domain"/>
    <property type="match status" value="1"/>
</dbReference>
<comment type="caution">
    <text evidence="13">The sequence shown here is derived from an EMBL/GenBank/DDBJ whole genome shotgun (WGS) entry which is preliminary data.</text>
</comment>
<keyword evidence="7 9" id="KW-0414">Isoprene biosynthesis</keyword>
<evidence type="ECO:0000256" key="9">
    <source>
        <dbReference type="HAMAP-Rule" id="MF_00183"/>
    </source>
</evidence>
<dbReference type="SUPFAM" id="SSF55347">
    <property type="entry name" value="Glyceraldehyde-3-phosphate dehydrogenase-like, C-terminal domain"/>
    <property type="match status" value="1"/>
</dbReference>
<dbReference type="EC" id="1.1.1.267" evidence="9"/>
<feature type="binding site" evidence="9">
    <location>
        <position position="11"/>
    </location>
    <ligand>
        <name>NADPH</name>
        <dbReference type="ChEBI" id="CHEBI:57783"/>
    </ligand>
</feature>
<dbReference type="GO" id="GO:0030604">
    <property type="term" value="F:1-deoxy-D-xylulose-5-phosphate reductoisomerase activity"/>
    <property type="evidence" value="ECO:0007669"/>
    <property type="project" value="UniProtKB-EC"/>
</dbReference>
<organism evidence="13 14">
    <name type="scientific">Acetobacter conturbans</name>
    <dbReference type="NCBI Taxonomy" id="1737472"/>
    <lineage>
        <taxon>Bacteria</taxon>
        <taxon>Pseudomonadati</taxon>
        <taxon>Pseudomonadota</taxon>
        <taxon>Alphaproteobacteria</taxon>
        <taxon>Acetobacterales</taxon>
        <taxon>Acetobacteraceae</taxon>
        <taxon>Acetobacter</taxon>
    </lineage>
</organism>
<feature type="binding site" evidence="9">
    <location>
        <position position="173"/>
    </location>
    <ligand>
        <name>1-deoxy-D-xylulose 5-phosphate</name>
        <dbReference type="ChEBI" id="CHEBI:57792"/>
    </ligand>
</feature>
<evidence type="ECO:0000256" key="3">
    <source>
        <dbReference type="ARBA" id="ARBA00022723"/>
    </source>
</evidence>
<feature type="binding site" evidence="9">
    <location>
        <position position="214"/>
    </location>
    <ligand>
        <name>1-deoxy-D-xylulose 5-phosphate</name>
        <dbReference type="ChEBI" id="CHEBI:57792"/>
    </ligand>
</feature>
<evidence type="ECO:0000256" key="6">
    <source>
        <dbReference type="ARBA" id="ARBA00023211"/>
    </source>
</evidence>
<comment type="similarity">
    <text evidence="2 9">Belongs to the DXR family.</text>
</comment>
<keyword evidence="3 9" id="KW-0479">Metal-binding</keyword>
<dbReference type="Proteomes" id="UP000631653">
    <property type="component" value="Unassembled WGS sequence"/>
</dbReference>
<feature type="binding site" evidence="9">
    <location>
        <position position="36"/>
    </location>
    <ligand>
        <name>NADPH</name>
        <dbReference type="ChEBI" id="CHEBI:57783"/>
    </ligand>
</feature>
<dbReference type="Gene3D" id="3.40.50.720">
    <property type="entry name" value="NAD(P)-binding Rossmann-like Domain"/>
    <property type="match status" value="1"/>
</dbReference>
<dbReference type="InterPro" id="IPR036291">
    <property type="entry name" value="NAD(P)-bd_dom_sf"/>
</dbReference>
<proteinExistence type="inferred from homology"/>
<feature type="domain" description="1-deoxy-D-xylulose 5-phosphate reductoisomerase C-terminal" evidence="11">
    <location>
        <begin position="143"/>
        <end position="226"/>
    </location>
</feature>
<dbReference type="PANTHER" id="PTHR30525">
    <property type="entry name" value="1-DEOXY-D-XYLULOSE 5-PHOSPHATE REDUCTOISOMERASE"/>
    <property type="match status" value="1"/>
</dbReference>
<feature type="binding site" evidence="9">
    <location>
        <position position="123"/>
    </location>
    <ligand>
        <name>NADPH</name>
        <dbReference type="ChEBI" id="CHEBI:57783"/>
    </ligand>
</feature>
<feature type="binding site" evidence="9">
    <location>
        <position position="37"/>
    </location>
    <ligand>
        <name>NADPH</name>
        <dbReference type="ChEBI" id="CHEBI:57783"/>
    </ligand>
</feature>
<dbReference type="HAMAP" id="MF_00183">
    <property type="entry name" value="DXP_reductoisom"/>
    <property type="match status" value="1"/>
</dbReference>
<evidence type="ECO:0000313" key="13">
    <source>
        <dbReference type="EMBL" id="NHN87865.1"/>
    </source>
</evidence>
<dbReference type="Pfam" id="PF02670">
    <property type="entry name" value="DXP_reductoisom"/>
    <property type="match status" value="1"/>
</dbReference>
<sequence>MKTVTVLGCTGSIGCSTVDLLHQAGEDVSTRVLVGGRNVMLLAEQARALRAEQAVIADETLVPELKSLLAGTDVRISGGRSAVIEAAGVPADWTMAAITGAAGLEPTLAAVRNGRTIALANKEALVCAGDVMLRAVRDAKATLLPVDSEHNAVFQAMADRQEDQVEKIILTASGGPFRTATAEQMEAATPAQALKHPTWSMGAKISIDSASMFNKGLEVIEAARIFGLTEDRIDVLVHPQSVVHGMVQYTDGSLIAQMGSADMRIPIAHCLAWPKRMATTSPRLDLATFGTLVFEKPDPVRFPALRLARQALREGGAASTILSAANEVAVEAFLNNRIGFVDISRIVEWVMEALGAPPIDTLDAVLHWDAESRRAAEERVLKRAAA</sequence>
<gene>
    <name evidence="9" type="primary">dxr</name>
    <name evidence="13" type="ORF">GOB81_04355</name>
</gene>
<feature type="binding site" evidence="9">
    <location>
        <position position="38"/>
    </location>
    <ligand>
        <name>NADPH</name>
        <dbReference type="ChEBI" id="CHEBI:57783"/>
    </ligand>
</feature>
<evidence type="ECO:0000256" key="4">
    <source>
        <dbReference type="ARBA" id="ARBA00022857"/>
    </source>
</evidence>
<evidence type="ECO:0000256" key="1">
    <source>
        <dbReference type="ARBA" id="ARBA00005094"/>
    </source>
</evidence>
<dbReference type="PIRSF" id="PIRSF006205">
    <property type="entry name" value="Dxp_reductismrs"/>
    <property type="match status" value="1"/>
</dbReference>
<feature type="binding site" evidence="9">
    <location>
        <position position="218"/>
    </location>
    <ligand>
        <name>Mn(2+)</name>
        <dbReference type="ChEBI" id="CHEBI:29035"/>
    </ligand>
</feature>